<dbReference type="Proteomes" id="UP000236893">
    <property type="component" value="Unassembled WGS sequence"/>
</dbReference>
<dbReference type="EMBL" id="PQVF01000011">
    <property type="protein sequence ID" value="POY35448.1"/>
    <property type="molecule type" value="Genomic_DNA"/>
</dbReference>
<gene>
    <name evidence="2" type="ORF">C3K47_15420</name>
</gene>
<dbReference type="SUPFAM" id="SSF54427">
    <property type="entry name" value="NTF2-like"/>
    <property type="match status" value="1"/>
</dbReference>
<feature type="domain" description="SnoaL-like" evidence="1">
    <location>
        <begin position="11"/>
        <end position="107"/>
    </location>
</feature>
<dbReference type="OrthoDB" id="9797498at2"/>
<accession>A0A2S4ZYL1</accession>
<dbReference type="InterPro" id="IPR032710">
    <property type="entry name" value="NTF2-like_dom_sf"/>
</dbReference>
<reference evidence="2 3" key="1">
    <citation type="submission" date="2018-01" db="EMBL/GenBank/DDBJ databases">
        <authorList>
            <person name="Gaut B.S."/>
            <person name="Morton B.R."/>
            <person name="Clegg M.T."/>
            <person name="Duvall M.R."/>
        </authorList>
    </citation>
    <scope>NUCLEOTIDE SEQUENCE [LARGE SCALE GENOMIC DNA]</scope>
    <source>
        <strain evidence="2 3">HR-AV</strain>
    </source>
</reference>
<name>A0A2S4ZYL1_9SPHI</name>
<dbReference type="AlphaFoldDB" id="A0A2S4ZYL1"/>
<dbReference type="RefSeq" id="WP_103790053.1">
    <property type="nucleotide sequence ID" value="NZ_PQVF01000011.1"/>
</dbReference>
<comment type="caution">
    <text evidence="2">The sequence shown here is derived from an EMBL/GenBank/DDBJ whole genome shotgun (WGS) entry which is preliminary data.</text>
</comment>
<proteinExistence type="predicted"/>
<dbReference type="InterPro" id="IPR037401">
    <property type="entry name" value="SnoaL-like"/>
</dbReference>
<protein>
    <recommendedName>
        <fullName evidence="1">SnoaL-like domain-containing protein</fullName>
    </recommendedName>
</protein>
<dbReference type="Gene3D" id="3.10.450.50">
    <property type="match status" value="1"/>
</dbReference>
<evidence type="ECO:0000313" key="2">
    <source>
        <dbReference type="EMBL" id="POY35448.1"/>
    </source>
</evidence>
<organism evidence="2 3">
    <name type="scientific">Solitalea longa</name>
    <dbReference type="NCBI Taxonomy" id="2079460"/>
    <lineage>
        <taxon>Bacteria</taxon>
        <taxon>Pseudomonadati</taxon>
        <taxon>Bacteroidota</taxon>
        <taxon>Sphingobacteriia</taxon>
        <taxon>Sphingobacteriales</taxon>
        <taxon>Sphingobacteriaceae</taxon>
        <taxon>Solitalea</taxon>
    </lineage>
</organism>
<evidence type="ECO:0000259" key="1">
    <source>
        <dbReference type="Pfam" id="PF12680"/>
    </source>
</evidence>
<sequence>MTPSEIVTLQIEAYNNCDLEANMVLFSDDFQTINLADGAILIDGIEACREMYHNLFASSPKLFAKVINRIDYHTKVVVHELIYGRYGSEEPLEQVIIMEVDNDKITRLLRL</sequence>
<keyword evidence="3" id="KW-1185">Reference proteome</keyword>
<evidence type="ECO:0000313" key="3">
    <source>
        <dbReference type="Proteomes" id="UP000236893"/>
    </source>
</evidence>
<dbReference type="Pfam" id="PF12680">
    <property type="entry name" value="SnoaL_2"/>
    <property type="match status" value="1"/>
</dbReference>